<protein>
    <submittedName>
        <fullName evidence="2">Uncharacterized protein</fullName>
    </submittedName>
</protein>
<feature type="region of interest" description="Disordered" evidence="1">
    <location>
        <begin position="1"/>
        <end position="54"/>
    </location>
</feature>
<name>A0A7J7MGS9_9MAGN</name>
<feature type="compositionally biased region" description="Polar residues" evidence="1">
    <location>
        <begin position="45"/>
        <end position="54"/>
    </location>
</feature>
<evidence type="ECO:0000313" key="3">
    <source>
        <dbReference type="Proteomes" id="UP000541444"/>
    </source>
</evidence>
<evidence type="ECO:0000256" key="1">
    <source>
        <dbReference type="SAM" id="MobiDB-lite"/>
    </source>
</evidence>
<dbReference type="Proteomes" id="UP000541444">
    <property type="component" value="Unassembled WGS sequence"/>
</dbReference>
<sequence>MRGRGTRGGVARGSVAGGGDARARQQSTNNPRGGLTGGRAVRVHTQASQQSTNN</sequence>
<accession>A0A7J7MGS9</accession>
<evidence type="ECO:0000313" key="2">
    <source>
        <dbReference type="EMBL" id="KAF6154113.1"/>
    </source>
</evidence>
<proteinExistence type="predicted"/>
<reference evidence="2 3" key="1">
    <citation type="journal article" date="2020" name="IScience">
        <title>Genome Sequencing of the Endangered Kingdonia uniflora (Circaeasteraceae, Ranunculales) Reveals Potential Mechanisms of Evolutionary Specialization.</title>
        <authorList>
            <person name="Sun Y."/>
            <person name="Deng T."/>
            <person name="Zhang A."/>
            <person name="Moore M.J."/>
            <person name="Landis J.B."/>
            <person name="Lin N."/>
            <person name="Zhang H."/>
            <person name="Zhang X."/>
            <person name="Huang J."/>
            <person name="Zhang X."/>
            <person name="Sun H."/>
            <person name="Wang H."/>
        </authorList>
    </citation>
    <scope>NUCLEOTIDE SEQUENCE [LARGE SCALE GENOMIC DNA]</scope>
    <source>
        <strain evidence="2">TB1705</strain>
        <tissue evidence="2">Leaf</tissue>
    </source>
</reference>
<dbReference type="EMBL" id="JACGCM010001517">
    <property type="protein sequence ID" value="KAF6154113.1"/>
    <property type="molecule type" value="Genomic_DNA"/>
</dbReference>
<comment type="caution">
    <text evidence="2">The sequence shown here is derived from an EMBL/GenBank/DDBJ whole genome shotgun (WGS) entry which is preliminary data.</text>
</comment>
<dbReference type="AlphaFoldDB" id="A0A7J7MGS9"/>
<keyword evidence="3" id="KW-1185">Reference proteome</keyword>
<feature type="compositionally biased region" description="Gly residues" evidence="1">
    <location>
        <begin position="1"/>
        <end position="20"/>
    </location>
</feature>
<organism evidence="2 3">
    <name type="scientific">Kingdonia uniflora</name>
    <dbReference type="NCBI Taxonomy" id="39325"/>
    <lineage>
        <taxon>Eukaryota</taxon>
        <taxon>Viridiplantae</taxon>
        <taxon>Streptophyta</taxon>
        <taxon>Embryophyta</taxon>
        <taxon>Tracheophyta</taxon>
        <taxon>Spermatophyta</taxon>
        <taxon>Magnoliopsida</taxon>
        <taxon>Ranunculales</taxon>
        <taxon>Circaeasteraceae</taxon>
        <taxon>Kingdonia</taxon>
    </lineage>
</organism>
<gene>
    <name evidence="2" type="ORF">GIB67_009813</name>
</gene>
<feature type="non-terminal residue" evidence="2">
    <location>
        <position position="54"/>
    </location>
</feature>